<evidence type="ECO:0000313" key="1">
    <source>
        <dbReference type="EMBL" id="OWK07981.1"/>
    </source>
</evidence>
<dbReference type="EMBL" id="MKHE01000015">
    <property type="protein sequence ID" value="OWK07981.1"/>
    <property type="molecule type" value="Genomic_DNA"/>
</dbReference>
<reference evidence="1 2" key="1">
    <citation type="journal article" date="2018" name="Mol. Genet. Genomics">
        <title>The red deer Cervus elaphus genome CerEla1.0: sequencing, annotating, genes, and chromosomes.</title>
        <authorList>
            <person name="Bana N.A."/>
            <person name="Nyiri A."/>
            <person name="Nagy J."/>
            <person name="Frank K."/>
            <person name="Nagy T."/>
            <person name="Steger V."/>
            <person name="Schiller M."/>
            <person name="Lakatos P."/>
            <person name="Sugar L."/>
            <person name="Horn P."/>
            <person name="Barta E."/>
            <person name="Orosz L."/>
        </authorList>
    </citation>
    <scope>NUCLEOTIDE SEQUENCE [LARGE SCALE GENOMIC DNA]</scope>
    <source>
        <strain evidence="1">Hungarian</strain>
    </source>
</reference>
<protein>
    <submittedName>
        <fullName evidence="1">Uncharacterized protein</fullName>
    </submittedName>
</protein>
<dbReference type="Proteomes" id="UP000242450">
    <property type="component" value="Chromosome 15"/>
</dbReference>
<keyword evidence="2" id="KW-1185">Reference proteome</keyword>
<accession>A0A212CPP9</accession>
<proteinExistence type="predicted"/>
<evidence type="ECO:0000313" key="2">
    <source>
        <dbReference type="Proteomes" id="UP000242450"/>
    </source>
</evidence>
<organism evidence="1 2">
    <name type="scientific">Cervus elaphus hippelaphus</name>
    <name type="common">European red deer</name>
    <dbReference type="NCBI Taxonomy" id="46360"/>
    <lineage>
        <taxon>Eukaryota</taxon>
        <taxon>Metazoa</taxon>
        <taxon>Chordata</taxon>
        <taxon>Craniata</taxon>
        <taxon>Vertebrata</taxon>
        <taxon>Euteleostomi</taxon>
        <taxon>Mammalia</taxon>
        <taxon>Eutheria</taxon>
        <taxon>Laurasiatheria</taxon>
        <taxon>Artiodactyla</taxon>
        <taxon>Ruminantia</taxon>
        <taxon>Pecora</taxon>
        <taxon>Cervidae</taxon>
        <taxon>Cervinae</taxon>
        <taxon>Cervus</taxon>
    </lineage>
</organism>
<gene>
    <name evidence="1" type="ORF">Celaphus_00008583</name>
</gene>
<sequence length="106" mass="11968">MLGLEEKVLSPLRRLLNPLERVLSKTRRIQVDATDGNVLQYQDVAQGVKWEQWLYNSSDLRRTHALFCLSCGRPGLSADCRIELAVCTQMVFSATVLSTILNVFLS</sequence>
<name>A0A212CPP9_CEREH</name>
<dbReference type="AlphaFoldDB" id="A0A212CPP9"/>
<comment type="caution">
    <text evidence="1">The sequence shown here is derived from an EMBL/GenBank/DDBJ whole genome shotgun (WGS) entry which is preliminary data.</text>
</comment>